<evidence type="ECO:0000313" key="2">
    <source>
        <dbReference type="Proteomes" id="UP001159363"/>
    </source>
</evidence>
<dbReference type="EMBL" id="JARBHB010000002">
    <property type="protein sequence ID" value="KAJ8893816.1"/>
    <property type="molecule type" value="Genomic_DNA"/>
</dbReference>
<dbReference type="Proteomes" id="UP001159363">
    <property type="component" value="Chromosome 2"/>
</dbReference>
<evidence type="ECO:0000313" key="1">
    <source>
        <dbReference type="EMBL" id="KAJ8893816.1"/>
    </source>
</evidence>
<sequence length="573" mass="63448">MGCLRGVSEFVRDGAHDVAVLSHDVTVATSSKPILLTACLLARLLEDCYLTTADLFLLSWHAIGLNQSERAKTPPNNNVLPEVSYRVPPFPLGCPSPACQPRPSLLDTRSHRLPFCWSLLSQLILLSLRTQPHIHSSTPIKLPAQRIIVYKGETKAWPDDGGEACHTAAAAAPLVWPLVAPADLGQSVHFAAVALCTASPQHGAVPVLPSPHWPGVYLALCQPKAQCHYTHTTHLNNAQEDCLEILCNTLGIAPVLHRLPLPAFSELYEGEDDNEKSFMRNRSLGAEWVWVRRVETLRLIYGDEGGGAGVVEACRLNTNYPWKCLCKYMRGEWCWRSLYPSVRIVVDKTVGVCHSPVETFARGSVSWMNGVGMMSVSKNLYSDCGMLFAQADRHSLDGLFYTQPYVNEDFPGTETLHATSNQGATVAERLAHLLPTKANWVQSPAGPPNFEMMGREYREKQDVLPVKSGGTSSQKWLDFPSTSDLNHSHALQKSQQVVSERIQLPSAGKTVCGHWAAKWRATQHRQRGSLLELVVWQHASIKEGCRWRNQFKDCVFQQSTLTSSLQHEDGSAQ</sequence>
<comment type="caution">
    <text evidence="1">The sequence shown here is derived from an EMBL/GenBank/DDBJ whole genome shotgun (WGS) entry which is preliminary data.</text>
</comment>
<organism evidence="1 2">
    <name type="scientific">Dryococelus australis</name>
    <dbReference type="NCBI Taxonomy" id="614101"/>
    <lineage>
        <taxon>Eukaryota</taxon>
        <taxon>Metazoa</taxon>
        <taxon>Ecdysozoa</taxon>
        <taxon>Arthropoda</taxon>
        <taxon>Hexapoda</taxon>
        <taxon>Insecta</taxon>
        <taxon>Pterygota</taxon>
        <taxon>Neoptera</taxon>
        <taxon>Polyneoptera</taxon>
        <taxon>Phasmatodea</taxon>
        <taxon>Verophasmatodea</taxon>
        <taxon>Anareolatae</taxon>
        <taxon>Phasmatidae</taxon>
        <taxon>Eurycanthinae</taxon>
        <taxon>Dryococelus</taxon>
    </lineage>
</organism>
<protein>
    <submittedName>
        <fullName evidence="1">Uncharacterized protein</fullName>
    </submittedName>
</protein>
<gene>
    <name evidence="1" type="ORF">PR048_006417</name>
</gene>
<reference evidence="1 2" key="1">
    <citation type="submission" date="2023-02" db="EMBL/GenBank/DDBJ databases">
        <title>LHISI_Scaffold_Assembly.</title>
        <authorList>
            <person name="Stuart O.P."/>
            <person name="Cleave R."/>
            <person name="Magrath M.J.L."/>
            <person name="Mikheyev A.S."/>
        </authorList>
    </citation>
    <scope>NUCLEOTIDE SEQUENCE [LARGE SCALE GENOMIC DNA]</scope>
    <source>
        <strain evidence="1">Daus_M_001</strain>
        <tissue evidence="1">Leg muscle</tissue>
    </source>
</reference>
<name>A0ABQ9IAZ1_9NEOP</name>
<keyword evidence="2" id="KW-1185">Reference proteome</keyword>
<accession>A0ABQ9IAZ1</accession>
<proteinExistence type="predicted"/>